<dbReference type="Gene3D" id="3.90.550.10">
    <property type="entry name" value="Spore Coat Polysaccharide Biosynthesis Protein SpsA, Chain A"/>
    <property type="match status" value="1"/>
</dbReference>
<dbReference type="PATRIC" id="fig|1346791.3.peg.4021"/>
<gene>
    <name evidence="2" type="ORF">M529_20780</name>
</gene>
<proteinExistence type="predicted"/>
<organism evidence="2 3">
    <name type="scientific">Sphingobium ummariense RL-3</name>
    <dbReference type="NCBI Taxonomy" id="1346791"/>
    <lineage>
        <taxon>Bacteria</taxon>
        <taxon>Pseudomonadati</taxon>
        <taxon>Pseudomonadota</taxon>
        <taxon>Alphaproteobacteria</taxon>
        <taxon>Sphingomonadales</taxon>
        <taxon>Sphingomonadaceae</taxon>
        <taxon>Sphingobium</taxon>
    </lineage>
</organism>
<comment type="caution">
    <text evidence="2">The sequence shown here is derived from an EMBL/GenBank/DDBJ whole genome shotgun (WGS) entry which is preliminary data.</text>
</comment>
<protein>
    <recommendedName>
        <fullName evidence="4">Ceramide glucosyltransferase</fullName>
    </recommendedName>
</protein>
<keyword evidence="1" id="KW-0472">Membrane</keyword>
<name>T0IX05_9SPHN</name>
<accession>T0IX05</accession>
<dbReference type="RefSeq" id="WP_021319736.1">
    <property type="nucleotide sequence ID" value="NZ_AUWY01000123.1"/>
</dbReference>
<evidence type="ECO:0000256" key="1">
    <source>
        <dbReference type="SAM" id="Phobius"/>
    </source>
</evidence>
<dbReference type="SUPFAM" id="SSF53448">
    <property type="entry name" value="Nucleotide-diphospho-sugar transferases"/>
    <property type="match status" value="1"/>
</dbReference>
<keyword evidence="1" id="KW-0812">Transmembrane</keyword>
<sequence>MTIILALWALAQGATVLGVFLFLRHMPSDRQEEAPAGVTMILPVRDDWDGGADLVTRLGAQAVPFRLVLATSGNCPAAEALALREPGRVEIVRAGVALDEGQKVHKLRAAIRALRPDDRYLVFIDADILPPERMVGRLLFPLVRGKADIATGYRLQLPDADAVLALVGAVEMQLATWPRFASATLPWAGAMAMSRDTADMLDLDALLAGRLSDDLTIGLEGWRRKLRLRPVRDLMIPSPLYGPGFDALRFGVRQYRHLATNSPGLWRLATAMVGVHALGWAWALLWGGWVAVLVGYGAAWARAALRWRIVTGVVDPAEARKVVRSLLWDALAPFGVSWTHLAFQLVAACSNRIRWGGWDYRVRKGRVVNMVPAGQKPAGN</sequence>
<dbReference type="EMBL" id="AUWY01000123">
    <property type="protein sequence ID" value="EQB30306.1"/>
    <property type="molecule type" value="Genomic_DNA"/>
</dbReference>
<evidence type="ECO:0008006" key="4">
    <source>
        <dbReference type="Google" id="ProtNLM"/>
    </source>
</evidence>
<dbReference type="STRING" id="1346791.M529_20780"/>
<evidence type="ECO:0000313" key="2">
    <source>
        <dbReference type="EMBL" id="EQB30306.1"/>
    </source>
</evidence>
<dbReference type="Proteomes" id="UP000015523">
    <property type="component" value="Unassembled WGS sequence"/>
</dbReference>
<dbReference type="eggNOG" id="COG1215">
    <property type="taxonomic scope" value="Bacteria"/>
</dbReference>
<keyword evidence="3" id="KW-1185">Reference proteome</keyword>
<dbReference type="AlphaFoldDB" id="T0IX05"/>
<dbReference type="InterPro" id="IPR029044">
    <property type="entry name" value="Nucleotide-diphossugar_trans"/>
</dbReference>
<feature type="transmembrane region" description="Helical" evidence="1">
    <location>
        <begin position="277"/>
        <end position="299"/>
    </location>
</feature>
<evidence type="ECO:0000313" key="3">
    <source>
        <dbReference type="Proteomes" id="UP000015523"/>
    </source>
</evidence>
<keyword evidence="1" id="KW-1133">Transmembrane helix</keyword>
<reference evidence="2 3" key="1">
    <citation type="journal article" date="2013" name="Genome Announc.">
        <title>Draft Genome Sequence of Sphingobium ummariense Strain RL-3, a Hexachlorocyclohexane-Degrading Bacterium.</title>
        <authorList>
            <person name="Kohli P."/>
            <person name="Dua A."/>
            <person name="Sangwan N."/>
            <person name="Oldach P."/>
            <person name="Khurana J.P."/>
            <person name="Lal R."/>
        </authorList>
    </citation>
    <scope>NUCLEOTIDE SEQUENCE [LARGE SCALE GENOMIC DNA]</scope>
    <source>
        <strain evidence="2 3">RL-3</strain>
    </source>
</reference>